<dbReference type="InterPro" id="IPR038765">
    <property type="entry name" value="Papain-like_cys_pep_sf"/>
</dbReference>
<evidence type="ECO:0000313" key="3">
    <source>
        <dbReference type="Proteomes" id="UP000515204"/>
    </source>
</evidence>
<dbReference type="PANTHER" id="PTHR12411">
    <property type="entry name" value="CYSTEINE PROTEASE FAMILY C1-RELATED"/>
    <property type="match status" value="1"/>
</dbReference>
<dbReference type="PROSITE" id="PS00639">
    <property type="entry name" value="THIOL_PROTEASE_HIS"/>
    <property type="match status" value="1"/>
</dbReference>
<comment type="similarity">
    <text evidence="1">Belongs to the peptidase C1 family.</text>
</comment>
<dbReference type="RefSeq" id="XP_014474995.1">
    <property type="nucleotide sequence ID" value="XM_014619509.1"/>
</dbReference>
<sequence>MIESMYAIKNGTFYPFSVQEMIDCMPGNFGCQGGDICSLLSWLLMSKTEVISENVYPLTRRDDQCRLSKLSMKTSGVRIMDFTCDSFVDAEDELLASLATHGPVAVAVNAISWQNYLGGVIQYHCDGSFNSLNHAVQIVGYDLSAAIPHYIMKNSWGPTFGDKGYLYIAVGSNLCGIANQVSSVEVG</sequence>
<dbReference type="OrthoDB" id="498368at2759"/>
<name>A0A6P3X9Q5_DINQU</name>
<dbReference type="Proteomes" id="UP000515204">
    <property type="component" value="Unplaced"/>
</dbReference>
<dbReference type="GO" id="GO:0006508">
    <property type="term" value="P:proteolysis"/>
    <property type="evidence" value="ECO:0007669"/>
    <property type="project" value="InterPro"/>
</dbReference>
<accession>A0A6P3X9Q5</accession>
<dbReference type="CDD" id="cd02248">
    <property type="entry name" value="Peptidase_C1A"/>
    <property type="match status" value="1"/>
</dbReference>
<keyword evidence="3" id="KW-1185">Reference proteome</keyword>
<dbReference type="GeneID" id="106744593"/>
<evidence type="ECO:0000313" key="4">
    <source>
        <dbReference type="RefSeq" id="XP_014474995.1"/>
    </source>
</evidence>
<dbReference type="InterPro" id="IPR025660">
    <property type="entry name" value="Pept_his_AS"/>
</dbReference>
<dbReference type="Gene3D" id="3.90.70.10">
    <property type="entry name" value="Cysteine proteinases"/>
    <property type="match status" value="1"/>
</dbReference>
<proteinExistence type="inferred from homology"/>
<dbReference type="Pfam" id="PF00112">
    <property type="entry name" value="Peptidase_C1"/>
    <property type="match status" value="1"/>
</dbReference>
<organism evidence="3 4">
    <name type="scientific">Dinoponera quadriceps</name>
    <name type="common">South American ant</name>
    <dbReference type="NCBI Taxonomy" id="609295"/>
    <lineage>
        <taxon>Eukaryota</taxon>
        <taxon>Metazoa</taxon>
        <taxon>Ecdysozoa</taxon>
        <taxon>Arthropoda</taxon>
        <taxon>Hexapoda</taxon>
        <taxon>Insecta</taxon>
        <taxon>Pterygota</taxon>
        <taxon>Neoptera</taxon>
        <taxon>Endopterygota</taxon>
        <taxon>Hymenoptera</taxon>
        <taxon>Apocrita</taxon>
        <taxon>Aculeata</taxon>
        <taxon>Formicoidea</taxon>
        <taxon>Formicidae</taxon>
        <taxon>Ponerinae</taxon>
        <taxon>Ponerini</taxon>
        <taxon>Dinoponera</taxon>
    </lineage>
</organism>
<dbReference type="AlphaFoldDB" id="A0A6P3X9Q5"/>
<dbReference type="InterPro" id="IPR013128">
    <property type="entry name" value="Peptidase_C1A"/>
</dbReference>
<evidence type="ECO:0000256" key="1">
    <source>
        <dbReference type="ARBA" id="ARBA00008455"/>
    </source>
</evidence>
<dbReference type="InterPro" id="IPR000668">
    <property type="entry name" value="Peptidase_C1A_C"/>
</dbReference>
<dbReference type="GO" id="GO:0008234">
    <property type="term" value="F:cysteine-type peptidase activity"/>
    <property type="evidence" value="ECO:0007669"/>
    <property type="project" value="InterPro"/>
</dbReference>
<feature type="domain" description="Peptidase C1A papain C-terminal" evidence="2">
    <location>
        <begin position="1"/>
        <end position="185"/>
    </location>
</feature>
<dbReference type="KEGG" id="dqu:106744593"/>
<gene>
    <name evidence="4" type="primary">LOC106744593</name>
</gene>
<dbReference type="InterPro" id="IPR039417">
    <property type="entry name" value="Peptidase_C1A_papain-like"/>
</dbReference>
<reference evidence="4" key="1">
    <citation type="submission" date="2025-08" db="UniProtKB">
        <authorList>
            <consortium name="RefSeq"/>
        </authorList>
    </citation>
    <scope>IDENTIFICATION</scope>
</reference>
<protein>
    <submittedName>
        <fullName evidence="4">Cathepsin O-like</fullName>
    </submittedName>
</protein>
<dbReference type="SUPFAM" id="SSF54001">
    <property type="entry name" value="Cysteine proteinases"/>
    <property type="match status" value="1"/>
</dbReference>
<dbReference type="SMART" id="SM00645">
    <property type="entry name" value="Pept_C1"/>
    <property type="match status" value="1"/>
</dbReference>
<evidence type="ECO:0000259" key="2">
    <source>
        <dbReference type="SMART" id="SM00645"/>
    </source>
</evidence>